<feature type="transmembrane region" description="Helical" evidence="1">
    <location>
        <begin position="6"/>
        <end position="25"/>
    </location>
</feature>
<evidence type="ECO:0008006" key="6">
    <source>
        <dbReference type="Google" id="ProtNLM"/>
    </source>
</evidence>
<dbReference type="Proteomes" id="UP000273778">
    <property type="component" value="Chromosome"/>
</dbReference>
<dbReference type="AlphaFoldDB" id="A0A3N4ELA5"/>
<dbReference type="EMBL" id="CP034073">
    <property type="protein sequence ID" value="AZG36513.1"/>
    <property type="molecule type" value="Genomic_DNA"/>
</dbReference>
<name>A0A3N4ELA5_9GAMM</name>
<sequence>MLFVQKWVASFFLFSKMGGIVFFWCDSRNGWHLFWVWYHNNVNSLAIYYDTEIGAEIFKNSYWTGEELVDKYYLGIDVTSHMRNQVDLSGSVNNPKLNISGRWHSHGPDPAPFTIGADTDWADQSDSRAAYLSRANNYLLKSYVLQKYSKGAEVNICGTKC</sequence>
<evidence type="ECO:0000313" key="5">
    <source>
        <dbReference type="Proteomes" id="UP000278855"/>
    </source>
</evidence>
<organism evidence="3 5">
    <name type="scientific">Shewanella psychromarinicola</name>
    <dbReference type="NCBI Taxonomy" id="2487742"/>
    <lineage>
        <taxon>Bacteria</taxon>
        <taxon>Pseudomonadati</taxon>
        <taxon>Pseudomonadota</taxon>
        <taxon>Gammaproteobacteria</taxon>
        <taxon>Alteromonadales</taxon>
        <taxon>Shewanellaceae</taxon>
        <taxon>Shewanella</taxon>
    </lineage>
</organism>
<evidence type="ECO:0000313" key="4">
    <source>
        <dbReference type="Proteomes" id="UP000273778"/>
    </source>
</evidence>
<reference evidence="5" key="2">
    <citation type="submission" date="2018-11" db="EMBL/GenBank/DDBJ databases">
        <title>Shewanella sp. R106.</title>
        <authorList>
            <person name="Hwang Y.J."/>
            <person name="Hwang C.Y."/>
        </authorList>
    </citation>
    <scope>NUCLEOTIDE SEQUENCE [LARGE SCALE GENOMIC DNA]</scope>
    <source>
        <strain evidence="5">R106</strain>
    </source>
</reference>
<evidence type="ECO:0000313" key="2">
    <source>
        <dbReference type="EMBL" id="AZG36513.1"/>
    </source>
</evidence>
<evidence type="ECO:0000313" key="3">
    <source>
        <dbReference type="EMBL" id="RPA34361.1"/>
    </source>
</evidence>
<gene>
    <name evidence="3" type="ORF">EGC77_01355</name>
    <name evidence="2" type="ORF">EGC80_17720</name>
</gene>
<dbReference type="Proteomes" id="UP000278855">
    <property type="component" value="Unassembled WGS sequence"/>
</dbReference>
<reference evidence="2 4" key="1">
    <citation type="submission" date="2018-11" db="EMBL/GenBank/DDBJ databases">
        <title>Shewanella sp. M2.</title>
        <authorList>
            <person name="Hwang Y.J."/>
            <person name="Hwang C.Y."/>
        </authorList>
    </citation>
    <scope>NUCLEOTIDE SEQUENCE [LARGE SCALE GENOMIC DNA]</scope>
    <source>
        <strain evidence="2 4">M2</strain>
    </source>
</reference>
<keyword evidence="1" id="KW-0812">Transmembrane</keyword>
<reference evidence="3" key="3">
    <citation type="submission" date="2018-11" db="EMBL/GenBank/DDBJ databases">
        <authorList>
            <person name="Hwang Y.J."/>
            <person name="Hwang C.Y."/>
        </authorList>
    </citation>
    <scope>NUCLEOTIDE SEQUENCE</scope>
    <source>
        <strain evidence="3">R106</strain>
    </source>
</reference>
<accession>A0A3N4ELA5</accession>
<keyword evidence="1" id="KW-0472">Membrane</keyword>
<dbReference type="EMBL" id="RKKB01000001">
    <property type="protein sequence ID" value="RPA34361.1"/>
    <property type="molecule type" value="Genomic_DNA"/>
</dbReference>
<proteinExistence type="predicted"/>
<keyword evidence="4" id="KW-1185">Reference proteome</keyword>
<protein>
    <recommendedName>
        <fullName evidence="6">DUF4329 domain-containing protein</fullName>
    </recommendedName>
</protein>
<evidence type="ECO:0000256" key="1">
    <source>
        <dbReference type="SAM" id="Phobius"/>
    </source>
</evidence>
<dbReference type="KEGG" id="spsr:EGC80_17720"/>
<dbReference type="RefSeq" id="WP_124011614.1">
    <property type="nucleotide sequence ID" value="NZ_CP034073.1"/>
</dbReference>
<keyword evidence="1" id="KW-1133">Transmembrane helix</keyword>